<evidence type="ECO:0000313" key="4">
    <source>
        <dbReference type="Proteomes" id="UP000242146"/>
    </source>
</evidence>
<feature type="compositionally biased region" description="Basic and acidic residues" evidence="1">
    <location>
        <begin position="487"/>
        <end position="498"/>
    </location>
</feature>
<feature type="region of interest" description="Disordered" evidence="1">
    <location>
        <begin position="545"/>
        <end position="612"/>
    </location>
</feature>
<dbReference type="OrthoDB" id="2261187at2759"/>
<reference evidence="3 4" key="1">
    <citation type="submission" date="2016-07" db="EMBL/GenBank/DDBJ databases">
        <title>Pervasive Adenine N6-methylation of Active Genes in Fungi.</title>
        <authorList>
            <consortium name="DOE Joint Genome Institute"/>
            <person name="Mondo S.J."/>
            <person name="Dannebaum R.O."/>
            <person name="Kuo R.C."/>
            <person name="Labutti K."/>
            <person name="Haridas S."/>
            <person name="Kuo A."/>
            <person name="Salamov A."/>
            <person name="Ahrendt S.R."/>
            <person name="Lipzen A."/>
            <person name="Sullivan W."/>
            <person name="Andreopoulos W.B."/>
            <person name="Clum A."/>
            <person name="Lindquist E."/>
            <person name="Daum C."/>
            <person name="Ramamoorthy G.K."/>
            <person name="Gryganskyi A."/>
            <person name="Culley D."/>
            <person name="Magnuson J.K."/>
            <person name="James T.Y."/>
            <person name="O'Malley M.A."/>
            <person name="Stajich J.E."/>
            <person name="Spatafora J.W."/>
            <person name="Visel A."/>
            <person name="Grigoriev I.V."/>
        </authorList>
    </citation>
    <scope>NUCLEOTIDE SEQUENCE [LARGE SCALE GENOMIC DNA]</scope>
    <source>
        <strain evidence="3 4">NRRL 3301</strain>
    </source>
</reference>
<dbReference type="AlphaFoldDB" id="A0A1X2GUA5"/>
<feature type="region of interest" description="Disordered" evidence="1">
    <location>
        <begin position="487"/>
        <end position="510"/>
    </location>
</feature>
<dbReference type="STRING" id="101127.A0A1X2GUA5"/>
<proteinExistence type="predicted"/>
<keyword evidence="2" id="KW-0472">Membrane</keyword>
<accession>A0A1X2GUA5</accession>
<comment type="caution">
    <text evidence="3">The sequence shown here is derived from an EMBL/GenBank/DDBJ whole genome shotgun (WGS) entry which is preliminary data.</text>
</comment>
<evidence type="ECO:0000256" key="1">
    <source>
        <dbReference type="SAM" id="MobiDB-lite"/>
    </source>
</evidence>
<feature type="compositionally biased region" description="Polar residues" evidence="1">
    <location>
        <begin position="583"/>
        <end position="605"/>
    </location>
</feature>
<organism evidence="3 4">
    <name type="scientific">Hesseltinella vesiculosa</name>
    <dbReference type="NCBI Taxonomy" id="101127"/>
    <lineage>
        <taxon>Eukaryota</taxon>
        <taxon>Fungi</taxon>
        <taxon>Fungi incertae sedis</taxon>
        <taxon>Mucoromycota</taxon>
        <taxon>Mucoromycotina</taxon>
        <taxon>Mucoromycetes</taxon>
        <taxon>Mucorales</taxon>
        <taxon>Cunninghamellaceae</taxon>
        <taxon>Hesseltinella</taxon>
    </lineage>
</organism>
<protein>
    <submittedName>
        <fullName evidence="3">Uncharacterized protein</fullName>
    </submittedName>
</protein>
<name>A0A1X2GUA5_9FUNG</name>
<dbReference type="EMBL" id="MCGT01000003">
    <property type="protein sequence ID" value="ORX61593.1"/>
    <property type="molecule type" value="Genomic_DNA"/>
</dbReference>
<evidence type="ECO:0000256" key="2">
    <source>
        <dbReference type="SAM" id="Phobius"/>
    </source>
</evidence>
<evidence type="ECO:0000313" key="3">
    <source>
        <dbReference type="EMBL" id="ORX61593.1"/>
    </source>
</evidence>
<feature type="compositionally biased region" description="Pro residues" evidence="1">
    <location>
        <begin position="548"/>
        <end position="560"/>
    </location>
</feature>
<feature type="transmembrane region" description="Helical" evidence="2">
    <location>
        <begin position="441"/>
        <end position="465"/>
    </location>
</feature>
<keyword evidence="2" id="KW-1133">Transmembrane helix</keyword>
<keyword evidence="4" id="KW-1185">Reference proteome</keyword>
<sequence length="612" mass="67055">MLAFIVKELVMKQSTWRQVCLWYNILWLMNASRLCAAMPWTLPGLVHTVEPTSLASLGLPRLNHCALTDNNLLYLLLGQDASTNQPTTASLALNFNLNDNLQLAPATTWINNSLILPTSAVCMTTSAGQALLLQSDPSLTTLALSSGTWSSMPFDTMQSPPFPSAAASAVRWLAAAPVSQDVFLLMAANTSTGLTSSWLLDATPTNASQWSWTALTASSHASMSLSSWYSPLLPDQGSTALIALSAFSLFFQLDVQQQLVFVYCFDNARQQWLGSLTNFSTQHTNALQPQWIQSNPTNDTIMIIPSWTSPAPSLVSSSPLFFWWMNISTQHQGSHMPAFDLWTADQPSYEPVSGGSVTQIYRWLVFYGGQQAPSATTTAVKKQRKRQASASVDAATTLRFWNMDSEQFLPAPSWLASLLSPSSAATTTPTTGASASYSRTVVVILATLLGVFGAAFVCMTLMLIYRHCQKSKRLSQDLHQSLVQDSHRFSDEQRDHTDPAQSIDVPDHGENASTWSAQLQRAISGVFRRKSSRRVAKPRWVISAPLEATPPSPPISPPQMSPSQQNLALSDLEKHVPLDPSMPSHTLASSTHSPRNSWYEGSSKASRFVEHF</sequence>
<gene>
    <name evidence="3" type="ORF">DM01DRAFT_1332193</name>
</gene>
<keyword evidence="2" id="KW-0812">Transmembrane</keyword>
<dbReference type="Proteomes" id="UP000242146">
    <property type="component" value="Unassembled WGS sequence"/>
</dbReference>